<dbReference type="InterPro" id="IPR036390">
    <property type="entry name" value="WH_DNA-bd_sf"/>
</dbReference>
<dbReference type="SUPFAM" id="SSF46785">
    <property type="entry name" value="Winged helix' DNA-binding domain"/>
    <property type="match status" value="1"/>
</dbReference>
<dbReference type="InterPro" id="IPR005119">
    <property type="entry name" value="LysR_subst-bd"/>
</dbReference>
<dbReference type="PRINTS" id="PR00039">
    <property type="entry name" value="HTHLYSR"/>
</dbReference>
<evidence type="ECO:0000256" key="1">
    <source>
        <dbReference type="ARBA" id="ARBA00009437"/>
    </source>
</evidence>
<dbReference type="SUPFAM" id="SSF53850">
    <property type="entry name" value="Periplasmic binding protein-like II"/>
    <property type="match status" value="1"/>
</dbReference>
<dbReference type="Pfam" id="PF00126">
    <property type="entry name" value="HTH_1"/>
    <property type="match status" value="1"/>
</dbReference>
<evidence type="ECO:0000313" key="7">
    <source>
        <dbReference type="Proteomes" id="UP000608345"/>
    </source>
</evidence>
<protein>
    <submittedName>
        <fullName evidence="6">Transcriptional regulator</fullName>
    </submittedName>
</protein>
<dbReference type="InterPro" id="IPR036388">
    <property type="entry name" value="WH-like_DNA-bd_sf"/>
</dbReference>
<dbReference type="InterPro" id="IPR050389">
    <property type="entry name" value="LysR-type_TF"/>
</dbReference>
<reference evidence="6" key="1">
    <citation type="journal article" date="2014" name="Int. J. Syst. Evol. Microbiol.">
        <title>Complete genome sequence of Corynebacterium casei LMG S-19264T (=DSM 44701T), isolated from a smear-ripened cheese.</title>
        <authorList>
            <consortium name="US DOE Joint Genome Institute (JGI-PGF)"/>
            <person name="Walter F."/>
            <person name="Albersmeier A."/>
            <person name="Kalinowski J."/>
            <person name="Ruckert C."/>
        </authorList>
    </citation>
    <scope>NUCLEOTIDE SEQUENCE</scope>
    <source>
        <strain evidence="6">KCTC 23732</strain>
    </source>
</reference>
<evidence type="ECO:0000256" key="3">
    <source>
        <dbReference type="ARBA" id="ARBA00023125"/>
    </source>
</evidence>
<sequence>MKDSGKIDIRQLQVFHEIYREKSVSKAAENLGMGQPGVSIELNKLRKHFNDTLFVRVGNTMQATAVAESLNGYIMDLLDKWKRIAEFTEEFDPGTSTRRFTISMMDISHMEILPKLVAYLHVNAPNIALDIVPITPETPVQMSNGAVDLAIGFVPQLKAGFYQQKLFRQQYECLVSSHHPRIQGKLSLEDFQREGHVVFYHQGTGHSILEQKIRRLGIQRNIYIQLSSFLGLGLLIEKSDLITSIPTRLSKMFARNPNLRSYALPFESPRYVIRQHWHARFHQDAGSRWMRKIIYEFFNTSENTDSGNH</sequence>
<dbReference type="Gene3D" id="3.40.190.10">
    <property type="entry name" value="Periplasmic binding protein-like II"/>
    <property type="match status" value="2"/>
</dbReference>
<gene>
    <name evidence="6" type="primary">nahR</name>
    <name evidence="6" type="ORF">GCM10011450_04080</name>
</gene>
<dbReference type="GO" id="GO:0003700">
    <property type="term" value="F:DNA-binding transcription factor activity"/>
    <property type="evidence" value="ECO:0007669"/>
    <property type="project" value="InterPro"/>
</dbReference>
<evidence type="ECO:0000256" key="4">
    <source>
        <dbReference type="ARBA" id="ARBA00023163"/>
    </source>
</evidence>
<proteinExistence type="inferred from homology"/>
<accession>A0A918JG69</accession>
<dbReference type="PANTHER" id="PTHR30118">
    <property type="entry name" value="HTH-TYPE TRANSCRIPTIONAL REGULATOR LEUO-RELATED"/>
    <property type="match status" value="1"/>
</dbReference>
<organism evidence="6 7">
    <name type="scientific">Advenella faeciporci</name>
    <dbReference type="NCBI Taxonomy" id="797535"/>
    <lineage>
        <taxon>Bacteria</taxon>
        <taxon>Pseudomonadati</taxon>
        <taxon>Pseudomonadota</taxon>
        <taxon>Betaproteobacteria</taxon>
        <taxon>Burkholderiales</taxon>
        <taxon>Alcaligenaceae</taxon>
    </lineage>
</organism>
<keyword evidence="2" id="KW-0805">Transcription regulation</keyword>
<keyword evidence="3" id="KW-0238">DNA-binding</keyword>
<dbReference type="GO" id="GO:0003677">
    <property type="term" value="F:DNA binding"/>
    <property type="evidence" value="ECO:0007669"/>
    <property type="project" value="UniProtKB-KW"/>
</dbReference>
<dbReference type="Proteomes" id="UP000608345">
    <property type="component" value="Unassembled WGS sequence"/>
</dbReference>
<feature type="domain" description="HTH lysR-type" evidence="5">
    <location>
        <begin position="7"/>
        <end position="64"/>
    </location>
</feature>
<keyword evidence="4" id="KW-0804">Transcription</keyword>
<dbReference type="PANTHER" id="PTHR30118:SF15">
    <property type="entry name" value="TRANSCRIPTIONAL REGULATORY PROTEIN"/>
    <property type="match status" value="1"/>
</dbReference>
<dbReference type="Pfam" id="PF03466">
    <property type="entry name" value="LysR_substrate"/>
    <property type="match status" value="1"/>
</dbReference>
<keyword evidence="7" id="KW-1185">Reference proteome</keyword>
<dbReference type="Gene3D" id="1.10.10.10">
    <property type="entry name" value="Winged helix-like DNA-binding domain superfamily/Winged helix DNA-binding domain"/>
    <property type="match status" value="1"/>
</dbReference>
<dbReference type="CDD" id="cd08459">
    <property type="entry name" value="PBP2_DntR_NahR_LinR_like"/>
    <property type="match status" value="1"/>
</dbReference>
<comment type="caution">
    <text evidence="6">The sequence shown here is derived from an EMBL/GenBank/DDBJ whole genome shotgun (WGS) entry which is preliminary data.</text>
</comment>
<evidence type="ECO:0000259" key="5">
    <source>
        <dbReference type="PROSITE" id="PS50931"/>
    </source>
</evidence>
<evidence type="ECO:0000256" key="2">
    <source>
        <dbReference type="ARBA" id="ARBA00023015"/>
    </source>
</evidence>
<evidence type="ECO:0000313" key="6">
    <source>
        <dbReference type="EMBL" id="GGW77529.1"/>
    </source>
</evidence>
<name>A0A918JG69_9BURK</name>
<reference evidence="6" key="2">
    <citation type="submission" date="2020-09" db="EMBL/GenBank/DDBJ databases">
        <authorList>
            <person name="Sun Q."/>
            <person name="Kim S."/>
        </authorList>
    </citation>
    <scope>NUCLEOTIDE SEQUENCE</scope>
    <source>
        <strain evidence="6">KCTC 23732</strain>
    </source>
</reference>
<dbReference type="EMBL" id="BMYS01000002">
    <property type="protein sequence ID" value="GGW77529.1"/>
    <property type="molecule type" value="Genomic_DNA"/>
</dbReference>
<dbReference type="InterPro" id="IPR000847">
    <property type="entry name" value="LysR_HTH_N"/>
</dbReference>
<dbReference type="AlphaFoldDB" id="A0A918JG69"/>
<comment type="similarity">
    <text evidence="1">Belongs to the LysR transcriptional regulatory family.</text>
</comment>
<dbReference type="PROSITE" id="PS50931">
    <property type="entry name" value="HTH_LYSR"/>
    <property type="match status" value="1"/>
</dbReference>
<dbReference type="RefSeq" id="WP_189383778.1">
    <property type="nucleotide sequence ID" value="NZ_BAABFY010000057.1"/>
</dbReference>